<reference evidence="1" key="1">
    <citation type="submission" date="2014-09" db="EMBL/GenBank/DDBJ databases">
        <authorList>
            <person name="Magalhaes I.L.F."/>
            <person name="Oliveira U."/>
            <person name="Santos F.R."/>
            <person name="Vidigal T.H.D.A."/>
            <person name="Brescovit A.D."/>
            <person name="Santos A.J."/>
        </authorList>
    </citation>
    <scope>NUCLEOTIDE SEQUENCE</scope>
    <source>
        <tissue evidence="1">Shoot tissue taken approximately 20 cm above the soil surface</tissue>
    </source>
</reference>
<proteinExistence type="predicted"/>
<protein>
    <submittedName>
        <fullName evidence="1">Uncharacterized protein</fullName>
    </submittedName>
</protein>
<reference evidence="1" key="2">
    <citation type="journal article" date="2015" name="Data Brief">
        <title>Shoot transcriptome of the giant reed, Arundo donax.</title>
        <authorList>
            <person name="Barrero R.A."/>
            <person name="Guerrero F.D."/>
            <person name="Moolhuijzen P."/>
            <person name="Goolsby J.A."/>
            <person name="Tidwell J."/>
            <person name="Bellgard S.E."/>
            <person name="Bellgard M.I."/>
        </authorList>
    </citation>
    <scope>NUCLEOTIDE SEQUENCE</scope>
    <source>
        <tissue evidence="1">Shoot tissue taken approximately 20 cm above the soil surface</tissue>
    </source>
</reference>
<dbReference type="AlphaFoldDB" id="A0A0A9DYM9"/>
<organism evidence="1">
    <name type="scientific">Arundo donax</name>
    <name type="common">Giant reed</name>
    <name type="synonym">Donax arundinaceus</name>
    <dbReference type="NCBI Taxonomy" id="35708"/>
    <lineage>
        <taxon>Eukaryota</taxon>
        <taxon>Viridiplantae</taxon>
        <taxon>Streptophyta</taxon>
        <taxon>Embryophyta</taxon>
        <taxon>Tracheophyta</taxon>
        <taxon>Spermatophyta</taxon>
        <taxon>Magnoliopsida</taxon>
        <taxon>Liliopsida</taxon>
        <taxon>Poales</taxon>
        <taxon>Poaceae</taxon>
        <taxon>PACMAD clade</taxon>
        <taxon>Arundinoideae</taxon>
        <taxon>Arundineae</taxon>
        <taxon>Arundo</taxon>
    </lineage>
</organism>
<sequence length="32" mass="3350">MDDRDSNQSIVSCCISGKVYKAKSDTGGSLAL</sequence>
<name>A0A0A9DYM9_ARUDO</name>
<dbReference type="EMBL" id="GBRH01206072">
    <property type="protein sequence ID" value="JAD91823.1"/>
    <property type="molecule type" value="Transcribed_RNA"/>
</dbReference>
<accession>A0A0A9DYM9</accession>
<evidence type="ECO:0000313" key="1">
    <source>
        <dbReference type="EMBL" id="JAD91823.1"/>
    </source>
</evidence>